<dbReference type="AlphaFoldDB" id="A0A660SGT9"/>
<dbReference type="Gene3D" id="3.40.50.10610">
    <property type="entry name" value="ABC-type transport auxiliary lipoprotein component"/>
    <property type="match status" value="1"/>
</dbReference>
<accession>A0A660SGT9</accession>
<comment type="caution">
    <text evidence="2">The sequence shown here is derived from an EMBL/GenBank/DDBJ whole genome shotgun (WGS) entry which is preliminary data.</text>
</comment>
<dbReference type="Gene3D" id="3.30.1660.40">
    <property type="entry name" value="FlgT, N-terminal domain"/>
    <property type="match status" value="1"/>
</dbReference>
<dbReference type="Pfam" id="PF16548">
    <property type="entry name" value="FlgT_N"/>
    <property type="match status" value="1"/>
</dbReference>
<protein>
    <recommendedName>
        <fullName evidence="1">Flagellar assembly protein T N-terminal domain-containing protein</fullName>
    </recommendedName>
</protein>
<evidence type="ECO:0000259" key="1">
    <source>
        <dbReference type="Pfam" id="PF16548"/>
    </source>
</evidence>
<evidence type="ECO:0000313" key="3">
    <source>
        <dbReference type="Proteomes" id="UP000268469"/>
    </source>
</evidence>
<dbReference type="InterPro" id="IPR038180">
    <property type="entry name" value="FlgT_N_sf"/>
</dbReference>
<proteinExistence type="predicted"/>
<dbReference type="EMBL" id="QNBE01000100">
    <property type="protein sequence ID" value="RKX69190.1"/>
    <property type="molecule type" value="Genomic_DNA"/>
</dbReference>
<organism evidence="2 3">
    <name type="scientific">candidate division WOR-3 bacterium</name>
    <dbReference type="NCBI Taxonomy" id="2052148"/>
    <lineage>
        <taxon>Bacteria</taxon>
        <taxon>Bacteria division WOR-3</taxon>
    </lineage>
</organism>
<reference evidence="2 3" key="1">
    <citation type="submission" date="2018-06" db="EMBL/GenBank/DDBJ databases">
        <title>Extensive metabolic versatility and redundancy in microbially diverse, dynamic hydrothermal sediments.</title>
        <authorList>
            <person name="Dombrowski N."/>
            <person name="Teske A."/>
            <person name="Baker B.J."/>
        </authorList>
    </citation>
    <scope>NUCLEOTIDE SEQUENCE [LARGE SCALE GENOMIC DNA]</scope>
    <source>
        <strain evidence="2">B36_G15</strain>
    </source>
</reference>
<dbReference type="InterPro" id="IPR032370">
    <property type="entry name" value="FlgT_N"/>
</dbReference>
<gene>
    <name evidence="2" type="ORF">DRP53_08935</name>
</gene>
<dbReference type="Proteomes" id="UP000268469">
    <property type="component" value="Unassembled WGS sequence"/>
</dbReference>
<name>A0A660SGT9_UNCW3</name>
<feature type="domain" description="Flagellar assembly protein T N-terminal" evidence="1">
    <location>
        <begin position="54"/>
        <end position="133"/>
    </location>
</feature>
<sequence>MNKITHIISLALLCLACTKTYLVRESTTTLPIKEKEVKTPLQETPVETTREIFADGVAAITATVDIARDHAIADALRKAIERGVGTFLDSKTLVRNHILLKDEIYSKARGYISSYRIIDEGEEENLYRVKVLAKVKVANLKDDLEAIGLLLREKGRPRIMVVIKEFREGSERWDKRVIEFSDIETMIIEKFAEKGFPVVDAATVKRNLRVEQIRCMLQGDNKTAALIGLKAGAEIIVTGKAMLSEEEKSIPYAQGARRFYQTKINCRAINTETAEVLTAASITKDLPFSEESSKREAAEEISRGLIKDILGKWQREENVTQIYIAGAEYSEILKLKSNIHKKIRGVSKVIQRDLTGDLAILEVLSTTSSQEILDDLGSIDLGVDLKIKAFSGNRIDIEIRKPSWRAPESGP</sequence>
<evidence type="ECO:0000313" key="2">
    <source>
        <dbReference type="EMBL" id="RKX69190.1"/>
    </source>
</evidence>